<sequence length="140" mass="15544">MAFGRKKRREEIRIELTSMVDVVFLLLIFFMVSTTFLDRGSIGINLPQASDTASVAAPREVRIYLTDRGQLRLDDVALSQAELLERLRHFGRQQPRPAIVLLADRQARHGQVVAIMDAARQAGLTDLAIATQTGDNGTGR</sequence>
<evidence type="ECO:0000256" key="5">
    <source>
        <dbReference type="ARBA" id="ARBA00022989"/>
    </source>
</evidence>
<evidence type="ECO:0000256" key="2">
    <source>
        <dbReference type="ARBA" id="ARBA00005811"/>
    </source>
</evidence>
<proteinExistence type="inferred from homology"/>
<keyword evidence="6 8" id="KW-0472">Membrane</keyword>
<dbReference type="EMBL" id="FNAQ01000004">
    <property type="protein sequence ID" value="SDE14526.1"/>
    <property type="molecule type" value="Genomic_DNA"/>
</dbReference>
<keyword evidence="10" id="KW-1185">Reference proteome</keyword>
<evidence type="ECO:0000256" key="1">
    <source>
        <dbReference type="ARBA" id="ARBA00004162"/>
    </source>
</evidence>
<evidence type="ECO:0000256" key="7">
    <source>
        <dbReference type="RuleBase" id="RU003879"/>
    </source>
</evidence>
<feature type="transmembrane region" description="Helical" evidence="8">
    <location>
        <begin position="12"/>
        <end position="32"/>
    </location>
</feature>
<evidence type="ECO:0000313" key="9">
    <source>
        <dbReference type="EMBL" id="SDE14526.1"/>
    </source>
</evidence>
<dbReference type="AlphaFoldDB" id="A0A1G7AKW8"/>
<dbReference type="Proteomes" id="UP000243205">
    <property type="component" value="Unassembled WGS sequence"/>
</dbReference>
<dbReference type="OrthoDB" id="8858387at2"/>
<dbReference type="InterPro" id="IPR003400">
    <property type="entry name" value="ExbD"/>
</dbReference>
<dbReference type="PANTHER" id="PTHR30558">
    <property type="entry name" value="EXBD MEMBRANE COMPONENT OF PMF-DRIVEN MACROMOLECULE IMPORT SYSTEM"/>
    <property type="match status" value="1"/>
</dbReference>
<name>A0A1G7AKW8_9BACT</name>
<evidence type="ECO:0000256" key="6">
    <source>
        <dbReference type="ARBA" id="ARBA00023136"/>
    </source>
</evidence>
<evidence type="ECO:0000313" key="10">
    <source>
        <dbReference type="Proteomes" id="UP000243205"/>
    </source>
</evidence>
<comment type="similarity">
    <text evidence="2 7">Belongs to the ExbD/TolR family.</text>
</comment>
<evidence type="ECO:0000256" key="4">
    <source>
        <dbReference type="ARBA" id="ARBA00022692"/>
    </source>
</evidence>
<reference evidence="10" key="1">
    <citation type="submission" date="2016-10" db="EMBL/GenBank/DDBJ databases">
        <authorList>
            <person name="Varghese N."/>
            <person name="Submissions S."/>
        </authorList>
    </citation>
    <scope>NUCLEOTIDE SEQUENCE [LARGE SCALE GENOMIC DNA]</scope>
    <source>
        <strain evidence="10">DSM 8987</strain>
    </source>
</reference>
<keyword evidence="7" id="KW-0813">Transport</keyword>
<dbReference type="GO" id="GO:0015031">
    <property type="term" value="P:protein transport"/>
    <property type="evidence" value="ECO:0007669"/>
    <property type="project" value="UniProtKB-KW"/>
</dbReference>
<protein>
    <submittedName>
        <fullName evidence="9">Biopolymer transport protein ExbD</fullName>
    </submittedName>
</protein>
<keyword evidence="4 7" id="KW-0812">Transmembrane</keyword>
<keyword evidence="7" id="KW-0653">Protein transport</keyword>
<dbReference type="GO" id="GO:0005886">
    <property type="term" value="C:plasma membrane"/>
    <property type="evidence" value="ECO:0007669"/>
    <property type="project" value="UniProtKB-SubCell"/>
</dbReference>
<evidence type="ECO:0000256" key="3">
    <source>
        <dbReference type="ARBA" id="ARBA00022475"/>
    </source>
</evidence>
<accession>A0A1G7AKW8</accession>
<dbReference type="GO" id="GO:0022857">
    <property type="term" value="F:transmembrane transporter activity"/>
    <property type="evidence" value="ECO:0007669"/>
    <property type="project" value="InterPro"/>
</dbReference>
<keyword evidence="3" id="KW-1003">Cell membrane</keyword>
<dbReference type="STRING" id="57664.SAMN05661003_10460"/>
<evidence type="ECO:0000256" key="8">
    <source>
        <dbReference type="SAM" id="Phobius"/>
    </source>
</evidence>
<gene>
    <name evidence="9" type="ORF">SAMN05661003_10460</name>
</gene>
<keyword evidence="5 8" id="KW-1133">Transmembrane helix</keyword>
<comment type="subcellular location">
    <subcellularLocation>
        <location evidence="1">Cell membrane</location>
        <topology evidence="1">Single-pass membrane protein</topology>
    </subcellularLocation>
    <subcellularLocation>
        <location evidence="7">Cell membrane</location>
        <topology evidence="7">Single-pass type II membrane protein</topology>
    </subcellularLocation>
</comment>
<dbReference type="Gene3D" id="3.30.420.270">
    <property type="match status" value="1"/>
</dbReference>
<dbReference type="Pfam" id="PF02472">
    <property type="entry name" value="ExbD"/>
    <property type="match status" value="1"/>
</dbReference>
<organism evidence="9 10">
    <name type="scientific">Desulfuromonas thiophila</name>
    <dbReference type="NCBI Taxonomy" id="57664"/>
    <lineage>
        <taxon>Bacteria</taxon>
        <taxon>Pseudomonadati</taxon>
        <taxon>Thermodesulfobacteriota</taxon>
        <taxon>Desulfuromonadia</taxon>
        <taxon>Desulfuromonadales</taxon>
        <taxon>Desulfuromonadaceae</taxon>
        <taxon>Desulfuromonas</taxon>
    </lineage>
</organism>
<dbReference type="RefSeq" id="WP_092077094.1">
    <property type="nucleotide sequence ID" value="NZ_CALFZY010000038.1"/>
</dbReference>